<evidence type="ECO:0000256" key="5">
    <source>
        <dbReference type="ARBA" id="ARBA00022884"/>
    </source>
</evidence>
<dbReference type="InterPro" id="IPR011545">
    <property type="entry name" value="DEAD/DEAH_box_helicase_dom"/>
</dbReference>
<keyword evidence="4" id="KW-0067">ATP-binding</keyword>
<dbReference type="Proteomes" id="UP001465755">
    <property type="component" value="Unassembled WGS sequence"/>
</dbReference>
<dbReference type="InterPro" id="IPR048333">
    <property type="entry name" value="HA2_WH"/>
</dbReference>
<dbReference type="Pfam" id="PF00271">
    <property type="entry name" value="Helicase_C"/>
    <property type="match status" value="1"/>
</dbReference>
<dbReference type="Pfam" id="PF07717">
    <property type="entry name" value="OB_NTP_bind"/>
    <property type="match status" value="1"/>
</dbReference>
<dbReference type="PANTHER" id="PTHR18934">
    <property type="entry name" value="ATP-DEPENDENT RNA HELICASE"/>
    <property type="match status" value="1"/>
</dbReference>
<feature type="domain" description="Helicase C-terminal" evidence="9">
    <location>
        <begin position="468"/>
        <end position="641"/>
    </location>
</feature>
<protein>
    <submittedName>
        <fullName evidence="10">Uncharacterized protein</fullName>
    </submittedName>
</protein>
<feature type="compositionally biased region" description="Gly residues" evidence="7">
    <location>
        <begin position="16"/>
        <end position="26"/>
    </location>
</feature>
<proteinExistence type="inferred from homology"/>
<feature type="region of interest" description="Disordered" evidence="7">
    <location>
        <begin position="148"/>
        <end position="201"/>
    </location>
</feature>
<dbReference type="GO" id="GO:0016787">
    <property type="term" value="F:hydrolase activity"/>
    <property type="evidence" value="ECO:0007669"/>
    <property type="project" value="UniProtKB-KW"/>
</dbReference>
<evidence type="ECO:0000256" key="1">
    <source>
        <dbReference type="ARBA" id="ARBA00022741"/>
    </source>
</evidence>
<evidence type="ECO:0000256" key="3">
    <source>
        <dbReference type="ARBA" id="ARBA00022806"/>
    </source>
</evidence>
<dbReference type="Gene3D" id="1.20.120.1080">
    <property type="match status" value="1"/>
</dbReference>
<comment type="caution">
    <text evidence="10">The sequence shown here is derived from an EMBL/GenBank/DDBJ whole genome shotgun (WGS) entry which is preliminary data.</text>
</comment>
<evidence type="ECO:0000313" key="11">
    <source>
        <dbReference type="Proteomes" id="UP001465755"/>
    </source>
</evidence>
<dbReference type="Pfam" id="PF00270">
    <property type="entry name" value="DEAD"/>
    <property type="match status" value="1"/>
</dbReference>
<dbReference type="PROSITE" id="PS51194">
    <property type="entry name" value="HELICASE_CTER"/>
    <property type="match status" value="1"/>
</dbReference>
<dbReference type="PANTHER" id="PTHR18934:SF237">
    <property type="entry name" value="ATP-DEPENDENT DNA_RNA HELICASE DHX36"/>
    <property type="match status" value="1"/>
</dbReference>
<evidence type="ECO:0000256" key="7">
    <source>
        <dbReference type="SAM" id="MobiDB-lite"/>
    </source>
</evidence>
<dbReference type="InterPro" id="IPR014001">
    <property type="entry name" value="Helicase_ATP-bd"/>
</dbReference>
<dbReference type="AlphaFoldDB" id="A0AAW1NPR6"/>
<keyword evidence="3" id="KW-0347">Helicase</keyword>
<name>A0AAW1NPR6_9CHLO</name>
<evidence type="ECO:0000259" key="9">
    <source>
        <dbReference type="PROSITE" id="PS51194"/>
    </source>
</evidence>
<dbReference type="EMBL" id="JALJOQ010000202">
    <property type="protein sequence ID" value="KAK9789768.1"/>
    <property type="molecule type" value="Genomic_DNA"/>
</dbReference>
<dbReference type="Gene3D" id="3.40.50.300">
    <property type="entry name" value="P-loop containing nucleotide triphosphate hydrolases"/>
    <property type="match status" value="2"/>
</dbReference>
<dbReference type="Pfam" id="PF26026">
    <property type="entry name" value="RNA_hel_CTD"/>
    <property type="match status" value="1"/>
</dbReference>
<organism evidence="10 11">
    <name type="scientific">Symbiochloris irregularis</name>
    <dbReference type="NCBI Taxonomy" id="706552"/>
    <lineage>
        <taxon>Eukaryota</taxon>
        <taxon>Viridiplantae</taxon>
        <taxon>Chlorophyta</taxon>
        <taxon>core chlorophytes</taxon>
        <taxon>Trebouxiophyceae</taxon>
        <taxon>Trebouxiales</taxon>
        <taxon>Trebouxiaceae</taxon>
        <taxon>Symbiochloris</taxon>
    </lineage>
</organism>
<dbReference type="SUPFAM" id="SSF52540">
    <property type="entry name" value="P-loop containing nucleoside triphosphate hydrolases"/>
    <property type="match status" value="1"/>
</dbReference>
<reference evidence="10 11" key="1">
    <citation type="journal article" date="2024" name="Nat. Commun.">
        <title>Phylogenomics reveals the evolutionary origins of lichenization in chlorophyte algae.</title>
        <authorList>
            <person name="Puginier C."/>
            <person name="Libourel C."/>
            <person name="Otte J."/>
            <person name="Skaloud P."/>
            <person name="Haon M."/>
            <person name="Grisel S."/>
            <person name="Petersen M."/>
            <person name="Berrin J.G."/>
            <person name="Delaux P.M."/>
            <person name="Dal Grande F."/>
            <person name="Keller J."/>
        </authorList>
    </citation>
    <scope>NUCLEOTIDE SEQUENCE [LARGE SCALE GENOMIC DNA]</scope>
    <source>
        <strain evidence="10 11">SAG 2036</strain>
    </source>
</reference>
<dbReference type="InterPro" id="IPR027417">
    <property type="entry name" value="P-loop_NTPase"/>
</dbReference>
<dbReference type="SMART" id="SM00847">
    <property type="entry name" value="HA2"/>
    <property type="match status" value="1"/>
</dbReference>
<feature type="compositionally biased region" description="Basic and acidic residues" evidence="7">
    <location>
        <begin position="171"/>
        <end position="186"/>
    </location>
</feature>
<dbReference type="GO" id="GO:0005524">
    <property type="term" value="F:ATP binding"/>
    <property type="evidence" value="ECO:0007669"/>
    <property type="project" value="UniProtKB-KW"/>
</dbReference>
<dbReference type="GO" id="GO:0005634">
    <property type="term" value="C:nucleus"/>
    <property type="evidence" value="ECO:0007669"/>
    <property type="project" value="TreeGrafter"/>
</dbReference>
<dbReference type="PROSITE" id="PS51192">
    <property type="entry name" value="HELICASE_ATP_BIND_1"/>
    <property type="match status" value="1"/>
</dbReference>
<dbReference type="CDD" id="cd17917">
    <property type="entry name" value="DEXHc_RHA-like"/>
    <property type="match status" value="1"/>
</dbReference>
<feature type="region of interest" description="Disordered" evidence="7">
    <location>
        <begin position="1"/>
        <end position="29"/>
    </location>
</feature>
<dbReference type="InterPro" id="IPR001650">
    <property type="entry name" value="Helicase_C-like"/>
</dbReference>
<dbReference type="SMART" id="SM00490">
    <property type="entry name" value="HELICc"/>
    <property type="match status" value="1"/>
</dbReference>
<dbReference type="SMART" id="SM00487">
    <property type="entry name" value="DEXDc"/>
    <property type="match status" value="1"/>
</dbReference>
<keyword evidence="2" id="KW-0378">Hydrolase</keyword>
<accession>A0AAW1NPR6</accession>
<dbReference type="FunFam" id="3.40.50.300:FF:000526">
    <property type="entry name" value="DExH-box ATP-dependent RNA helicase DExH3"/>
    <property type="match status" value="1"/>
</dbReference>
<dbReference type="InterPro" id="IPR007502">
    <property type="entry name" value="Helicase-assoc_dom"/>
</dbReference>
<feature type="compositionally biased region" description="Basic residues" evidence="7">
    <location>
        <begin position="1"/>
        <end position="10"/>
    </location>
</feature>
<feature type="compositionally biased region" description="Basic and acidic residues" evidence="7">
    <location>
        <begin position="976"/>
        <end position="998"/>
    </location>
</feature>
<evidence type="ECO:0000256" key="2">
    <source>
        <dbReference type="ARBA" id="ARBA00022801"/>
    </source>
</evidence>
<comment type="similarity">
    <text evidence="6">Belongs to the DExH box helicase family.</text>
</comment>
<feature type="region of interest" description="Disordered" evidence="7">
    <location>
        <begin position="976"/>
        <end position="1009"/>
    </location>
</feature>
<keyword evidence="11" id="KW-1185">Reference proteome</keyword>
<sequence length="1049" mass="114741">MQRGRARHGRGSASGRSGGRGGGGGQRWWDPAWRAQRLAEIRDSRSDAQLYPAQMQAELQQLKDDASRTEIVLRENYGRAGADQIQNMGREMGLHARTFNTGRNTVLVVSKAPLPNYRADLDPRAQNEHQVGMSREMEQLVRGTLAEHVPSTPMDDDSQGPPGPPPGMGRVRKDVPVQPDMKDVKVHPQPANSKSRPGKPATKFMEARRRLPAFAKRHELVQAVHNHQVTVVSGATGCGKTTQLPQFLLEDAHDTGQACNIIVTQPRRISAISVAQRVADEREEALGNSVGYSIRAEAKRSHATRLLFCTTGVLLRRLIHDATLAGVTHVVVDEIHERGMSEDFLLIVLRDMLSQRPDLRLVLMSATLNAEAFSAYFGGCPVVHIPGFTHPVDTLFLEDVLQRTGLKVHAQQQQQRGAHRRRNDNTHKAEIEPAEYTLSPQQVQQYGQDVSKSVTAWASNTDKLDLDLIADLVTWICRNEGPGAVLVFVTGWDEIQKLNEVLGQRSSHLGPVKLLPLHSSMPTVNQRDIFTSPPAGTRKVVLATSIAETSITIDDVVFVIDCGKVKMQAYDALNKLAVLAPVWVSKASATQRAGRAGRVQPGTCFRLYPRRLHDEAFEDHAAPELLRVPLEGLCLQVKGLQLGAVQTFLAKAMNPPNTLAVSNAVDLLRNIGALDEHEQLTGLGQHISQLPADPCIAKLVLMGAVFGCLESVLVMAAAMSHRDPFVLPLDKKEAADAARLAFAQDCCSDHITILRAFQRWAEAEGQGQGWAFCRHNFLSRQTLVTVDSIRQQLGELVVSAGFLGPGARAQGQNGWSRGDEDLLRAVLCAGMFPSVASIRQAKRASFKTVEDGKVEAHPTSVLARQTFFPHRWLVYSDKMKTASIYLRAATMVSDCMLLLFGGPLAQGIAPGKLTTLSGQLTFTAAPAVAQLILELRARLDAVFVARLQAPEGSQAGLAGDESAQRLVETVIQLLRQEDPAHTDSDQRRNNNHDDSNEKRRGRGGQGHRGLVYMGAKLPLLGGTQEGFLKMRRLSGGPASLHDEQPSDLL</sequence>
<dbReference type="Pfam" id="PF21010">
    <property type="entry name" value="HA2_C"/>
    <property type="match status" value="1"/>
</dbReference>
<dbReference type="CDD" id="cd18791">
    <property type="entry name" value="SF2_C_RHA"/>
    <property type="match status" value="1"/>
</dbReference>
<keyword evidence="1" id="KW-0547">Nucleotide-binding</keyword>
<keyword evidence="5" id="KW-0694">RNA-binding</keyword>
<evidence type="ECO:0000256" key="6">
    <source>
        <dbReference type="ARBA" id="ARBA00060772"/>
    </source>
</evidence>
<feature type="domain" description="Helicase ATP-binding" evidence="8">
    <location>
        <begin position="221"/>
        <end position="386"/>
    </location>
</feature>
<evidence type="ECO:0000256" key="4">
    <source>
        <dbReference type="ARBA" id="ARBA00022840"/>
    </source>
</evidence>
<evidence type="ECO:0000259" key="8">
    <source>
        <dbReference type="PROSITE" id="PS51192"/>
    </source>
</evidence>
<gene>
    <name evidence="10" type="ORF">WJX73_007283</name>
</gene>
<dbReference type="GO" id="GO:0004386">
    <property type="term" value="F:helicase activity"/>
    <property type="evidence" value="ECO:0007669"/>
    <property type="project" value="UniProtKB-KW"/>
</dbReference>
<dbReference type="Pfam" id="PF04408">
    <property type="entry name" value="WHD_HA2"/>
    <property type="match status" value="1"/>
</dbReference>
<dbReference type="GO" id="GO:0003723">
    <property type="term" value="F:RNA binding"/>
    <property type="evidence" value="ECO:0007669"/>
    <property type="project" value="UniProtKB-KW"/>
</dbReference>
<dbReference type="InterPro" id="IPR011709">
    <property type="entry name" value="DEAD-box_helicase_OB_fold"/>
</dbReference>
<dbReference type="InterPro" id="IPR059023">
    <property type="entry name" value="RNA_hel_CTD"/>
</dbReference>
<evidence type="ECO:0000313" key="10">
    <source>
        <dbReference type="EMBL" id="KAK9789768.1"/>
    </source>
</evidence>
<dbReference type="FunFam" id="1.20.120.1080:FF:000002">
    <property type="entry name" value="Putative ATP-dependent RNA helicase DHX36"/>
    <property type="match status" value="1"/>
</dbReference>